<dbReference type="EMBL" id="LIHL02000014">
    <property type="protein sequence ID" value="KAF5447522.1"/>
    <property type="molecule type" value="Genomic_DNA"/>
</dbReference>
<evidence type="ECO:0000256" key="1">
    <source>
        <dbReference type="SAM" id="MobiDB-lite"/>
    </source>
</evidence>
<feature type="compositionally biased region" description="Acidic residues" evidence="1">
    <location>
        <begin position="72"/>
        <end position="93"/>
    </location>
</feature>
<evidence type="ECO:0000313" key="2">
    <source>
        <dbReference type="EMBL" id="KAF5447522.1"/>
    </source>
</evidence>
<organism evidence="2 3">
    <name type="scientific">Juglans regia</name>
    <name type="common">English walnut</name>
    <dbReference type="NCBI Taxonomy" id="51240"/>
    <lineage>
        <taxon>Eukaryota</taxon>
        <taxon>Viridiplantae</taxon>
        <taxon>Streptophyta</taxon>
        <taxon>Embryophyta</taxon>
        <taxon>Tracheophyta</taxon>
        <taxon>Spermatophyta</taxon>
        <taxon>Magnoliopsida</taxon>
        <taxon>eudicotyledons</taxon>
        <taxon>Gunneridae</taxon>
        <taxon>Pentapetalae</taxon>
        <taxon>rosids</taxon>
        <taxon>fabids</taxon>
        <taxon>Fagales</taxon>
        <taxon>Juglandaceae</taxon>
        <taxon>Juglans</taxon>
    </lineage>
</organism>
<dbReference type="SUPFAM" id="SSF53335">
    <property type="entry name" value="S-adenosyl-L-methionine-dependent methyltransferases"/>
    <property type="match status" value="1"/>
</dbReference>
<feature type="compositionally biased region" description="Low complexity" evidence="1">
    <location>
        <begin position="55"/>
        <end position="71"/>
    </location>
</feature>
<gene>
    <name evidence="2" type="ORF">F2P56_033073</name>
</gene>
<dbReference type="Gramene" id="Jr14_16970_p1">
    <property type="protein sequence ID" value="cds.Jr14_16970_p1"/>
    <property type="gene ID" value="Jr14_16970"/>
</dbReference>
<dbReference type="AlphaFoldDB" id="A0A833TVB2"/>
<feature type="region of interest" description="Disordered" evidence="1">
    <location>
        <begin position="1"/>
        <end position="96"/>
    </location>
</feature>
<reference evidence="2" key="1">
    <citation type="submission" date="2015-10" db="EMBL/GenBank/DDBJ databases">
        <authorList>
            <person name="Martinez-Garcia P.J."/>
            <person name="Crepeau M.W."/>
            <person name="Puiu D."/>
            <person name="Gonzalez-Ibeas D."/>
            <person name="Whalen J."/>
            <person name="Stevens K."/>
            <person name="Paul R."/>
            <person name="Butterfield T."/>
            <person name="Britton M."/>
            <person name="Reagan R."/>
            <person name="Chakraborty S."/>
            <person name="Walawage S.L."/>
            <person name="Vasquez-Gross H.A."/>
            <person name="Cardeno C."/>
            <person name="Famula R."/>
            <person name="Pratt K."/>
            <person name="Kuruganti S."/>
            <person name="Aradhya M.K."/>
            <person name="Leslie C.A."/>
            <person name="Dandekar A.M."/>
            <person name="Salzberg S.L."/>
            <person name="Wegrzyn J.L."/>
            <person name="Langley C.H."/>
            <person name="Neale D.B."/>
        </authorList>
    </citation>
    <scope>NUCLEOTIDE SEQUENCE</scope>
    <source>
        <tissue evidence="2">Leaves</tissue>
    </source>
</reference>
<dbReference type="Proteomes" id="UP000619265">
    <property type="component" value="Unassembled WGS sequence"/>
</dbReference>
<dbReference type="PANTHER" id="PTHR37211">
    <property type="entry name" value="EXPRESSED PROTEIN"/>
    <property type="match status" value="1"/>
</dbReference>
<protein>
    <submittedName>
        <fullName evidence="2">Uncharacterized protein</fullName>
    </submittedName>
</protein>
<accession>A0A833TVB2</accession>
<sequence>MRGILAVSNWVFGGEGGGKNSTMGKREKKLRHQQRNPRRGASYYAEGDDDYDDQLSLPSSSSSSASKPSNPEEGEEEGDEEKSDDEEEEEENGEYSLKDVPSKFLLYQQSVQSPKGDISYMQKFFLMYVGGRLPLHLQEDFCGTALLSAEWIRSNPSRTAVGLDLDLEALNWCMENNITSVGADAYTQISLFHGNVLQPLDAKQVKDEPHELISKITLQEGKDGCGTHALESTVQLDSPTNHKYMKNFPLPPRDIVCAFNYSCCCLHKREDLVLYFKHVLDALSKKGAIFVMDLYGGTSSERRLRLQRRFANFTYVWEQAEFDIIERKTRISLHFHLQKQQKKIRHAFSYSWRLWSLPEIKDCLEEAGFRSVHFWLRQMPDVEEIRTTEGFGVGRDVKYEEVKSFQQQDAWNAYIVGVV</sequence>
<evidence type="ECO:0000313" key="3">
    <source>
        <dbReference type="Proteomes" id="UP000619265"/>
    </source>
</evidence>
<comment type="caution">
    <text evidence="2">The sequence shown here is derived from an EMBL/GenBank/DDBJ whole genome shotgun (WGS) entry which is preliminary data.</text>
</comment>
<dbReference type="PANTHER" id="PTHR37211:SF1">
    <property type="entry name" value="EXPRESSED PROTEIN"/>
    <property type="match status" value="1"/>
</dbReference>
<proteinExistence type="predicted"/>
<dbReference type="InterPro" id="IPR029063">
    <property type="entry name" value="SAM-dependent_MTases_sf"/>
</dbReference>
<reference evidence="2" key="2">
    <citation type="submission" date="2020-03" db="EMBL/GenBank/DDBJ databases">
        <title>Walnut 2.0.</title>
        <authorList>
            <person name="Marrano A."/>
            <person name="Britton M."/>
            <person name="Zimin A.V."/>
            <person name="Zaini P.A."/>
            <person name="Workman R."/>
            <person name="Puiu D."/>
            <person name="Bianco L."/>
            <person name="Allen B.J."/>
            <person name="Troggio M."/>
            <person name="Leslie C.A."/>
            <person name="Timp W."/>
            <person name="Dendekar A."/>
            <person name="Salzberg S.L."/>
            <person name="Neale D.B."/>
        </authorList>
    </citation>
    <scope>NUCLEOTIDE SEQUENCE</scope>
    <source>
        <tissue evidence="2">Leaves</tissue>
    </source>
</reference>
<dbReference type="Gene3D" id="3.40.50.150">
    <property type="entry name" value="Vaccinia Virus protein VP39"/>
    <property type="match status" value="1"/>
</dbReference>
<feature type="compositionally biased region" description="Basic residues" evidence="1">
    <location>
        <begin position="26"/>
        <end position="38"/>
    </location>
</feature>
<dbReference type="Gene3D" id="2.20.25.110">
    <property type="entry name" value="S-adenosyl-L-methionine-dependent methyltransferases"/>
    <property type="match status" value="1"/>
</dbReference>
<name>A0A833TVB2_JUGRE</name>